<dbReference type="InterPro" id="IPR000477">
    <property type="entry name" value="RT_dom"/>
</dbReference>
<evidence type="ECO:0000313" key="13">
    <source>
        <dbReference type="EMBL" id="MDA3615773.1"/>
    </source>
</evidence>
<organism evidence="13 14">
    <name type="scientific">Polluticaenibacter yanchengensis</name>
    <dbReference type="NCBI Taxonomy" id="3014562"/>
    <lineage>
        <taxon>Bacteria</taxon>
        <taxon>Pseudomonadati</taxon>
        <taxon>Bacteroidota</taxon>
        <taxon>Chitinophagia</taxon>
        <taxon>Chitinophagales</taxon>
        <taxon>Chitinophagaceae</taxon>
        <taxon>Polluticaenibacter</taxon>
    </lineage>
</organism>
<gene>
    <name evidence="13" type="ORF">O3P16_13220</name>
</gene>
<evidence type="ECO:0000256" key="10">
    <source>
        <dbReference type="SAM" id="Coils"/>
    </source>
</evidence>
<evidence type="ECO:0000256" key="4">
    <source>
        <dbReference type="ARBA" id="ARBA00022723"/>
    </source>
</evidence>
<comment type="caution">
    <text evidence="13">The sequence shown here is derived from an EMBL/GenBank/DDBJ whole genome shotgun (WGS) entry which is preliminary data.</text>
</comment>
<feature type="coiled-coil region" evidence="10">
    <location>
        <begin position="43"/>
        <end position="102"/>
    </location>
</feature>
<dbReference type="SUPFAM" id="SSF56672">
    <property type="entry name" value="DNA/RNA polymerases"/>
    <property type="match status" value="1"/>
</dbReference>
<dbReference type="EC" id="2.7.7.49" evidence="1"/>
<feature type="domain" description="Reverse transcriptase" evidence="12">
    <location>
        <begin position="162"/>
        <end position="397"/>
    </location>
</feature>
<dbReference type="PANTHER" id="PTHR34047:SF7">
    <property type="entry name" value="RNA-DIRECTED DNA POLYMERASE"/>
    <property type="match status" value="1"/>
</dbReference>
<keyword evidence="6 13" id="KW-0695">RNA-directed DNA polymerase</keyword>
<evidence type="ECO:0000313" key="14">
    <source>
        <dbReference type="Proteomes" id="UP001210231"/>
    </source>
</evidence>
<dbReference type="Proteomes" id="UP001210231">
    <property type="component" value="Unassembled WGS sequence"/>
</dbReference>
<dbReference type="PANTHER" id="PTHR34047">
    <property type="entry name" value="NUCLEAR INTRON MATURASE 1, MITOCHONDRIAL-RELATED"/>
    <property type="match status" value="1"/>
</dbReference>
<evidence type="ECO:0000256" key="11">
    <source>
        <dbReference type="SAM" id="MobiDB-lite"/>
    </source>
</evidence>
<dbReference type="InterPro" id="IPR000123">
    <property type="entry name" value="Reverse_transcriptase_msDNA"/>
</dbReference>
<keyword evidence="2" id="KW-0808">Transferase</keyword>
<dbReference type="CDD" id="cd03487">
    <property type="entry name" value="RT_Bac_retron_II"/>
    <property type="match status" value="1"/>
</dbReference>
<dbReference type="PROSITE" id="PS50878">
    <property type="entry name" value="RT_POL"/>
    <property type="match status" value="1"/>
</dbReference>
<dbReference type="InterPro" id="IPR043502">
    <property type="entry name" value="DNA/RNA_pol_sf"/>
</dbReference>
<dbReference type="PRINTS" id="PR00866">
    <property type="entry name" value="RNADNAPOLMS"/>
</dbReference>
<evidence type="ECO:0000256" key="3">
    <source>
        <dbReference type="ARBA" id="ARBA00022695"/>
    </source>
</evidence>
<feature type="compositionally biased region" description="Basic and acidic residues" evidence="11">
    <location>
        <begin position="482"/>
        <end position="503"/>
    </location>
</feature>
<dbReference type="GO" id="GO:0003964">
    <property type="term" value="F:RNA-directed DNA polymerase activity"/>
    <property type="evidence" value="ECO:0007669"/>
    <property type="project" value="UniProtKB-KW"/>
</dbReference>
<keyword evidence="5" id="KW-0460">Magnesium</keyword>
<keyword evidence="10" id="KW-0175">Coiled coil</keyword>
<evidence type="ECO:0000256" key="9">
    <source>
        <dbReference type="ARBA" id="ARBA00048173"/>
    </source>
</evidence>
<evidence type="ECO:0000256" key="1">
    <source>
        <dbReference type="ARBA" id="ARBA00012493"/>
    </source>
</evidence>
<dbReference type="InterPro" id="IPR051083">
    <property type="entry name" value="GrpII_Intron_Splice-Mob/Def"/>
</dbReference>
<reference evidence="13 14" key="1">
    <citation type="submission" date="2022-12" db="EMBL/GenBank/DDBJ databases">
        <title>Chitinophagaceae gen. sp. nov., a new member of the family Chitinophagaceae, isolated from soil in a chemical factory.</title>
        <authorList>
            <person name="Ke Z."/>
        </authorList>
    </citation>
    <scope>NUCLEOTIDE SEQUENCE [LARGE SCALE GENOMIC DNA]</scope>
    <source>
        <strain evidence="13 14">LY-5</strain>
    </source>
</reference>
<evidence type="ECO:0000256" key="6">
    <source>
        <dbReference type="ARBA" id="ARBA00022918"/>
    </source>
</evidence>
<keyword evidence="14" id="KW-1185">Reference proteome</keyword>
<keyword evidence="3" id="KW-0548">Nucleotidyltransferase</keyword>
<proteinExistence type="inferred from homology"/>
<comment type="similarity">
    <text evidence="8">Belongs to the bacterial reverse transcriptase family.</text>
</comment>
<evidence type="ECO:0000256" key="5">
    <source>
        <dbReference type="ARBA" id="ARBA00022842"/>
    </source>
</evidence>
<name>A0ABT4ULW3_9BACT</name>
<keyword evidence="4" id="KW-0479">Metal-binding</keyword>
<dbReference type="Pfam" id="PF00078">
    <property type="entry name" value="RVT_1"/>
    <property type="match status" value="1"/>
</dbReference>
<protein>
    <recommendedName>
        <fullName evidence="1">RNA-directed DNA polymerase</fullName>
        <ecNumber evidence="1">2.7.7.49</ecNumber>
    </recommendedName>
</protein>
<dbReference type="EMBL" id="JAQGEF010000017">
    <property type="protein sequence ID" value="MDA3615773.1"/>
    <property type="molecule type" value="Genomic_DNA"/>
</dbReference>
<keyword evidence="7" id="KW-0051">Antiviral defense</keyword>
<evidence type="ECO:0000256" key="8">
    <source>
        <dbReference type="ARBA" id="ARBA00034120"/>
    </source>
</evidence>
<evidence type="ECO:0000256" key="7">
    <source>
        <dbReference type="ARBA" id="ARBA00023118"/>
    </source>
</evidence>
<evidence type="ECO:0000259" key="12">
    <source>
        <dbReference type="PROSITE" id="PS50878"/>
    </source>
</evidence>
<evidence type="ECO:0000256" key="2">
    <source>
        <dbReference type="ARBA" id="ARBA00022679"/>
    </source>
</evidence>
<sequence length="503" mass="57648">MDSRSIRQQIYDKIRETSKDEYVLQEMKRLGFWKKNENQPELSEQLIKQEGELQRTLNELLAEKNKYADKEQLLREIRQQRMKASKEKREQTRAKKEQLRIEKAAQWQISKEKDILFLGEDVSGGLNNTENNAAQLSQFNLPGFNDVASLAAAIGITISDLKFLSYYRKVSTTSHYKRFSLPKKSGGYRTISAPMPRLKSLQHWILNNILIKIPTHHAANGFVANRSIMTNANNHIGKKTVVNVDLKNFFPTVNYKRVKGVFSTLGYSEQIATILALLCTEPERDEMELDGKTYHVANGERFLPQGAPTSPAITNIICYKLDVRLEGVARQLEFSYTRYADDLSFSTNETGSEDKNLVQQLLWRVEKVVKEEGFTVHPDKVKVMGQGTRQEVTGIVVNKKPGINRQTLHRFRALIHQINQSGIEGKVWKGNNHIVSEMVGYANFIIQVKPEQGTKLKTALLQAFKKHNIQTEIFSSPPKFTKQSESKNNDRPPAENKDWWNVL</sequence>
<accession>A0ABT4ULW3</accession>
<dbReference type="RefSeq" id="WP_407032101.1">
    <property type="nucleotide sequence ID" value="NZ_JAQGEF010000017.1"/>
</dbReference>
<feature type="region of interest" description="Disordered" evidence="11">
    <location>
        <begin position="476"/>
        <end position="503"/>
    </location>
</feature>
<comment type="catalytic activity">
    <reaction evidence="9">
        <text>DNA(n) + a 2'-deoxyribonucleoside 5'-triphosphate = DNA(n+1) + diphosphate</text>
        <dbReference type="Rhea" id="RHEA:22508"/>
        <dbReference type="Rhea" id="RHEA-COMP:17339"/>
        <dbReference type="Rhea" id="RHEA-COMP:17340"/>
        <dbReference type="ChEBI" id="CHEBI:33019"/>
        <dbReference type="ChEBI" id="CHEBI:61560"/>
        <dbReference type="ChEBI" id="CHEBI:173112"/>
        <dbReference type="EC" id="2.7.7.49"/>
    </reaction>
</comment>